<dbReference type="Pfam" id="PF07705">
    <property type="entry name" value="CARDB"/>
    <property type="match status" value="2"/>
</dbReference>
<dbReference type="RefSeq" id="WP_246966691.1">
    <property type="nucleotide sequence ID" value="NZ_CP095397.1"/>
</dbReference>
<proteinExistence type="predicted"/>
<gene>
    <name evidence="3" type="ORF">ACFOZ7_06265</name>
</gene>
<dbReference type="EMBL" id="JBHSDJ010000013">
    <property type="protein sequence ID" value="MFC4246599.1"/>
    <property type="molecule type" value="Genomic_DNA"/>
</dbReference>
<evidence type="ECO:0000313" key="4">
    <source>
        <dbReference type="Proteomes" id="UP001595821"/>
    </source>
</evidence>
<dbReference type="AlphaFoldDB" id="A0ABD5NWZ4"/>
<evidence type="ECO:0000259" key="2">
    <source>
        <dbReference type="Pfam" id="PF07705"/>
    </source>
</evidence>
<evidence type="ECO:0000256" key="1">
    <source>
        <dbReference type="SAM" id="MobiDB-lite"/>
    </source>
</evidence>
<dbReference type="InterPro" id="IPR013783">
    <property type="entry name" value="Ig-like_fold"/>
</dbReference>
<protein>
    <submittedName>
        <fullName evidence="3">CARDB domain-containing protein</fullName>
    </submittedName>
</protein>
<dbReference type="Gene3D" id="2.60.40.10">
    <property type="entry name" value="Immunoglobulins"/>
    <property type="match status" value="3"/>
</dbReference>
<comment type="caution">
    <text evidence="3">The sequence shown here is derived from an EMBL/GenBank/DDBJ whole genome shotgun (WGS) entry which is preliminary data.</text>
</comment>
<dbReference type="GeneID" id="71854617"/>
<dbReference type="Proteomes" id="UP001595821">
    <property type="component" value="Unassembled WGS sequence"/>
</dbReference>
<evidence type="ECO:0000313" key="3">
    <source>
        <dbReference type="EMBL" id="MFC4246599.1"/>
    </source>
</evidence>
<reference evidence="3 4" key="1">
    <citation type="journal article" date="2014" name="Int. J. Syst. Evol. Microbiol.">
        <title>Complete genome sequence of Corynebacterium casei LMG S-19264T (=DSM 44701T), isolated from a smear-ripened cheese.</title>
        <authorList>
            <consortium name="US DOE Joint Genome Institute (JGI-PGF)"/>
            <person name="Walter F."/>
            <person name="Albersmeier A."/>
            <person name="Kalinowski J."/>
            <person name="Ruckert C."/>
        </authorList>
    </citation>
    <scope>NUCLEOTIDE SEQUENCE [LARGE SCALE GENOMIC DNA]</scope>
    <source>
        <strain evidence="3 4">IBRC-M 10912</strain>
    </source>
</reference>
<feature type="region of interest" description="Disordered" evidence="1">
    <location>
        <begin position="520"/>
        <end position="540"/>
    </location>
</feature>
<accession>A0ABD5NWZ4</accession>
<name>A0ABD5NWZ4_9EURY</name>
<feature type="domain" description="CARDB" evidence="2">
    <location>
        <begin position="535"/>
        <end position="613"/>
    </location>
</feature>
<dbReference type="InterPro" id="IPR011635">
    <property type="entry name" value="CARDB"/>
</dbReference>
<feature type="domain" description="CARDB" evidence="2">
    <location>
        <begin position="426"/>
        <end position="514"/>
    </location>
</feature>
<organism evidence="3 4">
    <name type="scientific">Natribaculum luteum</name>
    <dbReference type="NCBI Taxonomy" id="1586232"/>
    <lineage>
        <taxon>Archaea</taxon>
        <taxon>Methanobacteriati</taxon>
        <taxon>Methanobacteriota</taxon>
        <taxon>Stenosarchaea group</taxon>
        <taxon>Halobacteria</taxon>
        <taxon>Halobacteriales</taxon>
        <taxon>Natrialbaceae</taxon>
        <taxon>Natribaculum</taxon>
    </lineage>
</organism>
<sequence>MHRRHYLMGMSAGVGVLVSTGGGATVGTQSALSVTIVWTNTPVTGGDVLEVNVHVRNESERSVTREIALVVSDDRVDTTSVTVDPGDVASVDLGYETYPVRQTVEFPVTVETDGSSDTRTVSVFGTDDPLVQRVRPSADVAVQPETTVMFEVQTVALGQTAWHLDGEFVRRSFGPWYSEYNRQAEADYWQHTFEATGTHEVAAVVETDDWTETVEWTIDVTSDGRTTPNIDDVQPSDDTIATDRDEPLEVAVSDPDGGLDRVVWWLGHADVILDVTSVSGAEATASLSADDFSGCHQCPVVVWVVDEQGVIGEASPWTFAIQDVPLSVTITGTTDPVDAGDVLEVQARLENTGTASSTTDARLVVSDDVVDVTSVLLAPGEAETIVLGYETYPVRQDVEFPVTVETDDAADSQTVEVYGTEESAAPSLSVAITGTNAPVGAGEFLEVTAQVENTGGTEATQDVRLVVSDDVVDSTTVSLGSGETTTVSLGYETYPVEQDVSFPVRVATDDDADERTVEVFADGNSGDGDDSGGEPSLSVSISRTNAPVDAGEFLQVTAAVQNSGSASATPTLELVVGGDVVDSASVTVGPGQSTTVSLGYETYPVEQDVSFPVTVRGGGASALRTVRVFGG</sequence>